<proteinExistence type="inferred from homology"/>
<comment type="similarity">
    <text evidence="1">Belongs to the UPF0235 family.</text>
</comment>
<evidence type="ECO:0000256" key="1">
    <source>
        <dbReference type="ARBA" id="ARBA00010364"/>
    </source>
</evidence>
<name>A0A1G2ENG3_9BACT</name>
<dbReference type="Proteomes" id="UP000179122">
    <property type="component" value="Unassembled WGS sequence"/>
</dbReference>
<dbReference type="EMBL" id="MHML01000008">
    <property type="protein sequence ID" value="OGZ27297.1"/>
    <property type="molecule type" value="Genomic_DNA"/>
</dbReference>
<dbReference type="SUPFAM" id="SSF69786">
    <property type="entry name" value="YggU-like"/>
    <property type="match status" value="1"/>
</dbReference>
<dbReference type="InterPro" id="IPR036591">
    <property type="entry name" value="YggU-like_sf"/>
</dbReference>
<protein>
    <submittedName>
        <fullName evidence="2">Uncharacterized protein</fullName>
    </submittedName>
</protein>
<organism evidence="2 3">
    <name type="scientific">Candidatus Nealsonbacteria bacterium RIFCSPLOWO2_12_FULL_39_31</name>
    <dbReference type="NCBI Taxonomy" id="1801676"/>
    <lineage>
        <taxon>Bacteria</taxon>
        <taxon>Candidatus Nealsoniibacteriota</taxon>
    </lineage>
</organism>
<dbReference type="NCBIfam" id="TIGR00251">
    <property type="entry name" value="DUF167 family protein"/>
    <property type="match status" value="1"/>
</dbReference>
<evidence type="ECO:0000313" key="3">
    <source>
        <dbReference type="Proteomes" id="UP000179122"/>
    </source>
</evidence>
<evidence type="ECO:0000313" key="2">
    <source>
        <dbReference type="EMBL" id="OGZ27297.1"/>
    </source>
</evidence>
<dbReference type="GO" id="GO:0005737">
    <property type="term" value="C:cytoplasm"/>
    <property type="evidence" value="ECO:0007669"/>
    <property type="project" value="TreeGrafter"/>
</dbReference>
<reference evidence="2 3" key="1">
    <citation type="journal article" date="2016" name="Nat. Commun.">
        <title>Thousands of microbial genomes shed light on interconnected biogeochemical processes in an aquifer system.</title>
        <authorList>
            <person name="Anantharaman K."/>
            <person name="Brown C.T."/>
            <person name="Hug L.A."/>
            <person name="Sharon I."/>
            <person name="Castelle C.J."/>
            <person name="Probst A.J."/>
            <person name="Thomas B.C."/>
            <person name="Singh A."/>
            <person name="Wilkins M.J."/>
            <person name="Karaoz U."/>
            <person name="Brodie E.L."/>
            <person name="Williams K.H."/>
            <person name="Hubbard S.S."/>
            <person name="Banfield J.F."/>
        </authorList>
    </citation>
    <scope>NUCLEOTIDE SEQUENCE [LARGE SCALE GENOMIC DNA]</scope>
</reference>
<accession>A0A1G2ENG3</accession>
<dbReference type="PANTHER" id="PTHR13420">
    <property type="entry name" value="UPF0235 PROTEIN C15ORF40"/>
    <property type="match status" value="1"/>
</dbReference>
<dbReference type="SMART" id="SM01152">
    <property type="entry name" value="DUF167"/>
    <property type="match status" value="1"/>
</dbReference>
<dbReference type="AlphaFoldDB" id="A0A1G2ENG3"/>
<sequence length="73" mass="7963">MRISVKAKTNAKKESVEKLSDNEFVVSVKEPPVDGRANWAICRAVADYFGVSPSRVSIVSGQSAKNKIVEIIN</sequence>
<dbReference type="Pfam" id="PF02594">
    <property type="entry name" value="DUF167"/>
    <property type="match status" value="1"/>
</dbReference>
<dbReference type="PANTHER" id="PTHR13420:SF7">
    <property type="entry name" value="UPF0235 PROTEIN C15ORF40"/>
    <property type="match status" value="1"/>
</dbReference>
<comment type="caution">
    <text evidence="2">The sequence shown here is derived from an EMBL/GenBank/DDBJ whole genome shotgun (WGS) entry which is preliminary data.</text>
</comment>
<dbReference type="Gene3D" id="3.30.1200.10">
    <property type="entry name" value="YggU-like"/>
    <property type="match status" value="1"/>
</dbReference>
<dbReference type="InterPro" id="IPR003746">
    <property type="entry name" value="DUF167"/>
</dbReference>
<gene>
    <name evidence="2" type="ORF">A3F95_00040</name>
</gene>